<reference evidence="8 9" key="1">
    <citation type="submission" date="2012-02" db="EMBL/GenBank/DDBJ databases">
        <title>Complete genome sequence of Phycisphaera mikurensis NBRC 102666.</title>
        <authorList>
            <person name="Ankai A."/>
            <person name="Hosoyama A."/>
            <person name="Terui Y."/>
            <person name="Sekine M."/>
            <person name="Fukai R."/>
            <person name="Kato Y."/>
            <person name="Nakamura S."/>
            <person name="Yamada-Narita S."/>
            <person name="Kawakoshi A."/>
            <person name="Fukunaga Y."/>
            <person name="Yamazaki S."/>
            <person name="Fujita N."/>
        </authorList>
    </citation>
    <scope>NUCLEOTIDE SEQUENCE [LARGE SCALE GENOMIC DNA]</scope>
    <source>
        <strain evidence="9">NBRC 102666 / KCTC 22515 / FYK2301M01</strain>
    </source>
</reference>
<comment type="pathway">
    <text evidence="2 7">Carbohydrate metabolism; pentose and glucuronate interconversion.</text>
</comment>
<dbReference type="PATRIC" id="fig|1142394.8.peg.1131"/>
<dbReference type="eggNOG" id="COG1904">
    <property type="taxonomic scope" value="Bacteria"/>
</dbReference>
<keyword evidence="9" id="KW-1185">Reference proteome</keyword>
<evidence type="ECO:0000256" key="6">
    <source>
        <dbReference type="ARBA" id="ARBA00023235"/>
    </source>
</evidence>
<accession>I0IDB8</accession>
<dbReference type="NCBIfam" id="NF002794">
    <property type="entry name" value="PRK02925.1"/>
    <property type="match status" value="1"/>
</dbReference>
<evidence type="ECO:0000313" key="8">
    <source>
        <dbReference type="EMBL" id="BAM03256.1"/>
    </source>
</evidence>
<dbReference type="GO" id="GO:0042840">
    <property type="term" value="P:D-glucuronate catabolic process"/>
    <property type="evidence" value="ECO:0007669"/>
    <property type="project" value="TreeGrafter"/>
</dbReference>
<dbReference type="UniPathway" id="UPA00246"/>
<dbReference type="AlphaFoldDB" id="I0IDB8"/>
<dbReference type="GO" id="GO:0019698">
    <property type="term" value="P:D-galacturonate catabolic process"/>
    <property type="evidence" value="ECO:0007669"/>
    <property type="project" value="TreeGrafter"/>
</dbReference>
<comment type="similarity">
    <text evidence="3 7">Belongs to the metallo-dependent hydrolases superfamily. Uronate isomerase family.</text>
</comment>
<dbReference type="Gene3D" id="3.20.20.140">
    <property type="entry name" value="Metal-dependent hydrolases"/>
    <property type="match status" value="1"/>
</dbReference>
<evidence type="ECO:0000256" key="3">
    <source>
        <dbReference type="ARBA" id="ARBA00008397"/>
    </source>
</evidence>
<protein>
    <recommendedName>
        <fullName evidence="5 7">Uronate isomerase</fullName>
        <ecNumber evidence="4 7">5.3.1.12</ecNumber>
    </recommendedName>
    <alternativeName>
        <fullName evidence="7">Glucuronate isomerase</fullName>
    </alternativeName>
    <alternativeName>
        <fullName evidence="7">Uronic isomerase</fullName>
    </alternativeName>
</protein>
<evidence type="ECO:0000256" key="2">
    <source>
        <dbReference type="ARBA" id="ARBA00004892"/>
    </source>
</evidence>
<evidence type="ECO:0000256" key="1">
    <source>
        <dbReference type="ARBA" id="ARBA00001165"/>
    </source>
</evidence>
<evidence type="ECO:0000256" key="7">
    <source>
        <dbReference type="HAMAP-Rule" id="MF_00675"/>
    </source>
</evidence>
<dbReference type="KEGG" id="phm:PSMK_10970"/>
<keyword evidence="6 7" id="KW-0413">Isomerase</keyword>
<name>I0IDB8_PHYMF</name>
<dbReference type="EMBL" id="AP012338">
    <property type="protein sequence ID" value="BAM03256.1"/>
    <property type="molecule type" value="Genomic_DNA"/>
</dbReference>
<dbReference type="Gene3D" id="1.10.2020.10">
    <property type="entry name" value="uronate isomerase, domain 2, chain A"/>
    <property type="match status" value="1"/>
</dbReference>
<dbReference type="SUPFAM" id="SSF51556">
    <property type="entry name" value="Metallo-dependent hydrolases"/>
    <property type="match status" value="1"/>
</dbReference>
<gene>
    <name evidence="7 8" type="primary">uxaC</name>
    <name evidence="8" type="ordered locus">PSMK_10970</name>
</gene>
<organism evidence="8 9">
    <name type="scientific">Phycisphaera mikurensis (strain NBRC 102666 / KCTC 22515 / FYK2301M01)</name>
    <dbReference type="NCBI Taxonomy" id="1142394"/>
    <lineage>
        <taxon>Bacteria</taxon>
        <taxon>Pseudomonadati</taxon>
        <taxon>Planctomycetota</taxon>
        <taxon>Phycisphaerae</taxon>
        <taxon>Phycisphaerales</taxon>
        <taxon>Phycisphaeraceae</taxon>
        <taxon>Phycisphaera</taxon>
    </lineage>
</organism>
<dbReference type="GO" id="GO:0008880">
    <property type="term" value="F:glucuronate isomerase activity"/>
    <property type="evidence" value="ECO:0007669"/>
    <property type="project" value="UniProtKB-UniRule"/>
</dbReference>
<dbReference type="PANTHER" id="PTHR30068">
    <property type="entry name" value="URONATE ISOMERASE"/>
    <property type="match status" value="1"/>
</dbReference>
<comment type="catalytic activity">
    <reaction evidence="7">
        <text>aldehydo-D-galacturonate = keto-D-tagaturonate</text>
        <dbReference type="Rhea" id="RHEA:27702"/>
        <dbReference type="ChEBI" id="CHEBI:12952"/>
        <dbReference type="ChEBI" id="CHEBI:17886"/>
    </reaction>
</comment>
<evidence type="ECO:0000256" key="5">
    <source>
        <dbReference type="ARBA" id="ARBA00020555"/>
    </source>
</evidence>
<dbReference type="EC" id="5.3.1.12" evidence="4 7"/>
<dbReference type="Proteomes" id="UP000007881">
    <property type="component" value="Chromosome"/>
</dbReference>
<dbReference type="STRING" id="1142394.PSMK_10970"/>
<sequence length="483" mass="52281">MPAYLHDDFLLSCAAARRLYHEAASGEPICDYHCHLPPADLASRRTFEDLHAAWLGGDHYKWRAMRALGVEERLITGDADPRAKFQAFAESVPRLIGNPLHHWTHLELRRCFGIDTMLDGGSAQEVWDEANRILAATPAPALLRRFDVRLVGTTDFAADPLDHHAALASDPIEGLRVVPTFRPDACHQLGDTAAWNRAMDALGAAAGVEIDSLATLVDALKRRHAFFGELGCRASDHGLLALPDAAPSESAAARVFDRLRGHDEAAAGPDGQASFSAYLMHLFGKLDHDDGRVHQLHLGAARNLNAAGFDALGPDTGFDAIGDARQGPGLVRHLSALAAAGRLPRTVLYNLNPVDNHLFATVAGSFQGRPAGGGSTAPGHVQFGSGWWFLDQDRGMRDQIQTLMEVGVLSTFIGMLTDSRSFLSFPRHEYFRRILCDEIGRRVDAGLIPDDADLLDGIVRGICFGNAMAFLGVQSERGSQAGK</sequence>
<dbReference type="OrthoDB" id="9766564at2"/>
<evidence type="ECO:0000313" key="9">
    <source>
        <dbReference type="Proteomes" id="UP000007881"/>
    </source>
</evidence>
<evidence type="ECO:0000256" key="4">
    <source>
        <dbReference type="ARBA" id="ARBA00012546"/>
    </source>
</evidence>
<dbReference type="HAMAP" id="MF_00675">
    <property type="entry name" value="UxaC"/>
    <property type="match status" value="1"/>
</dbReference>
<dbReference type="PANTHER" id="PTHR30068:SF4">
    <property type="entry name" value="URONATE ISOMERASE"/>
    <property type="match status" value="1"/>
</dbReference>
<comment type="catalytic activity">
    <reaction evidence="1 7">
        <text>D-glucuronate = D-fructuronate</text>
        <dbReference type="Rhea" id="RHEA:13049"/>
        <dbReference type="ChEBI" id="CHEBI:58720"/>
        <dbReference type="ChEBI" id="CHEBI:59863"/>
        <dbReference type="EC" id="5.3.1.12"/>
    </reaction>
</comment>
<dbReference type="InterPro" id="IPR032466">
    <property type="entry name" value="Metal_Hydrolase"/>
</dbReference>
<dbReference type="Pfam" id="PF02614">
    <property type="entry name" value="UxaC"/>
    <property type="match status" value="1"/>
</dbReference>
<dbReference type="InterPro" id="IPR003766">
    <property type="entry name" value="Uronate_isomerase"/>
</dbReference>
<proteinExistence type="inferred from homology"/>
<dbReference type="HOGENOM" id="CLU_044465_1_0_0"/>